<feature type="compositionally biased region" description="Gly residues" evidence="7">
    <location>
        <begin position="708"/>
        <end position="719"/>
    </location>
</feature>
<evidence type="ECO:0000256" key="9">
    <source>
        <dbReference type="SAM" id="SignalP"/>
    </source>
</evidence>
<dbReference type="GO" id="GO:0009272">
    <property type="term" value="P:fungal-type cell wall biogenesis"/>
    <property type="evidence" value="ECO:0007669"/>
    <property type="project" value="TreeGrafter"/>
</dbReference>
<dbReference type="InterPro" id="IPR032800">
    <property type="entry name" value="TRP_N"/>
</dbReference>
<evidence type="ECO:0000256" key="8">
    <source>
        <dbReference type="SAM" id="Phobius"/>
    </source>
</evidence>
<dbReference type="InterPro" id="IPR010308">
    <property type="entry name" value="TRP_C"/>
</dbReference>
<dbReference type="Pfam" id="PF06011">
    <property type="entry name" value="TRP"/>
    <property type="match status" value="1"/>
</dbReference>
<comment type="similarity">
    <text evidence="2">Belongs to the transient receptor potential (TRP) ion channel family.</text>
</comment>
<feature type="region of interest" description="Disordered" evidence="7">
    <location>
        <begin position="639"/>
        <end position="671"/>
    </location>
</feature>
<dbReference type="RefSeq" id="XP_008712161.1">
    <property type="nucleotide sequence ID" value="XM_008713939.1"/>
</dbReference>
<proteinExistence type="inferred from homology"/>
<gene>
    <name evidence="11" type="ORF">HMPREF1541_09264</name>
</gene>
<keyword evidence="4 9" id="KW-0732">Signal</keyword>
<dbReference type="EMBL" id="KB822712">
    <property type="protein sequence ID" value="ETN45433.1"/>
    <property type="molecule type" value="Genomic_DNA"/>
</dbReference>
<evidence type="ECO:0000256" key="3">
    <source>
        <dbReference type="ARBA" id="ARBA00022692"/>
    </source>
</evidence>
<sequence length="771" mass="83924">MRFSFASLAGLAALCLPSAFAEDMIVSSSLNSCSSGSNFTATLFNVAYTPKNNSVSVQLSGVSSLNGNVTANIQLIAYGFTALNQTINPCDMGLMGFCPLQSGQIPPIDTNFGVGSDIKNQVPGIAFTVPDLDGVVRIYVKDRDTGAEIACMEADISNTKSVYHPAVGWTTAIIAGLGLIASGVTSGLGHTNTAAHVAANAVSLFGLFQAQAIVGLTAVHMPPIVQSWTQNFAWSMGIIRVGFLQTLATWYQRATGGTPSTYLSTLSTYSVQVQKRGLFMRSLDYLSKRSVNLMNHAATHSIRALSKRQQSDDDRPEDHIGEVKVVRGIERVGFRAKIEQTNIFMTGVIFFIFILMLVAVLVALAKVVLDVLAKRNAIKADRFSEFRAGWKVVIKGILFRLVLLGYVQMSILCLWEFVARDSAAEIVLALVIFLSMSGALAWASYKVISLARKSVAMHKNPAYILYSDPQCLNKWGFLYVQYKATAYYFVVALLGYILFKAVFIAFAQSAPVAQAVGLLIIEAVALIAICVIKPFMDKKTNIFNICIAVVNFLNAIFLLIFSDAFGQPPMVSGVMGVIFAFYNMIFAFVLLIMVLVSSIYAITSKNPETRYQPMRDDRGSFIKSQQQLTTELDALGATARGTGKEPYGQAKNLEDSESMSTDSLQKPVNDMNEKNAYGHAHEQYYPADNGQRGPDVYAQRQMNAQGYNNGGGYGYGGPRPGTAPQNQSYDRSISPPDSYGPPRSAHGGYTNPNQFRQNNNSSPWQRGAGYD</sequence>
<dbReference type="InParanoid" id="W2SBQ3"/>
<feature type="chain" id="PRO_5004825740" description="ML-like domain-containing protein" evidence="9">
    <location>
        <begin position="22"/>
        <end position="771"/>
    </location>
</feature>
<feature type="transmembrane region" description="Helical" evidence="8">
    <location>
        <begin position="486"/>
        <end position="506"/>
    </location>
</feature>
<feature type="transmembrane region" description="Helical" evidence="8">
    <location>
        <begin position="343"/>
        <end position="369"/>
    </location>
</feature>
<evidence type="ECO:0000256" key="4">
    <source>
        <dbReference type="ARBA" id="ARBA00022729"/>
    </source>
</evidence>
<organism evidence="11 12">
    <name type="scientific">Cyphellophora europaea (strain CBS 101466)</name>
    <name type="common">Phialophora europaea</name>
    <dbReference type="NCBI Taxonomy" id="1220924"/>
    <lineage>
        <taxon>Eukaryota</taxon>
        <taxon>Fungi</taxon>
        <taxon>Dikarya</taxon>
        <taxon>Ascomycota</taxon>
        <taxon>Pezizomycotina</taxon>
        <taxon>Eurotiomycetes</taxon>
        <taxon>Chaetothyriomycetidae</taxon>
        <taxon>Chaetothyriales</taxon>
        <taxon>Cyphellophoraceae</taxon>
        <taxon>Cyphellophora</taxon>
    </lineage>
</organism>
<accession>W2SBQ3</accession>
<dbReference type="Pfam" id="PF14558">
    <property type="entry name" value="TRP_N"/>
    <property type="match status" value="1"/>
</dbReference>
<protein>
    <recommendedName>
        <fullName evidence="10">ML-like domain-containing protein</fullName>
    </recommendedName>
</protein>
<evidence type="ECO:0000256" key="6">
    <source>
        <dbReference type="ARBA" id="ARBA00023136"/>
    </source>
</evidence>
<name>W2SBQ3_CYPE1</name>
<feature type="signal peptide" evidence="9">
    <location>
        <begin position="1"/>
        <end position="21"/>
    </location>
</feature>
<evidence type="ECO:0000256" key="2">
    <source>
        <dbReference type="ARBA" id="ARBA00010642"/>
    </source>
</evidence>
<comment type="subcellular location">
    <subcellularLocation>
        <location evidence="1">Membrane</location>
        <topology evidence="1">Multi-pass membrane protein</topology>
    </subcellularLocation>
</comment>
<dbReference type="GO" id="GO:0016020">
    <property type="term" value="C:membrane"/>
    <property type="evidence" value="ECO:0007669"/>
    <property type="project" value="UniProtKB-SubCell"/>
</dbReference>
<dbReference type="GO" id="GO:0055085">
    <property type="term" value="P:transmembrane transport"/>
    <property type="evidence" value="ECO:0007669"/>
    <property type="project" value="TreeGrafter"/>
</dbReference>
<dbReference type="VEuPathDB" id="FungiDB:HMPREF1541_09264"/>
<evidence type="ECO:0000256" key="5">
    <source>
        <dbReference type="ARBA" id="ARBA00022989"/>
    </source>
</evidence>
<reference evidence="11 12" key="1">
    <citation type="submission" date="2013-03" db="EMBL/GenBank/DDBJ databases">
        <title>The Genome Sequence of Phialophora europaea CBS 101466.</title>
        <authorList>
            <consortium name="The Broad Institute Genomics Platform"/>
            <person name="Cuomo C."/>
            <person name="de Hoog S."/>
            <person name="Gorbushina A."/>
            <person name="Walker B."/>
            <person name="Young S.K."/>
            <person name="Zeng Q."/>
            <person name="Gargeya S."/>
            <person name="Fitzgerald M."/>
            <person name="Haas B."/>
            <person name="Abouelleil A."/>
            <person name="Allen A.W."/>
            <person name="Alvarado L."/>
            <person name="Arachchi H.M."/>
            <person name="Berlin A.M."/>
            <person name="Chapman S.B."/>
            <person name="Gainer-Dewar J."/>
            <person name="Goldberg J."/>
            <person name="Griggs A."/>
            <person name="Gujja S."/>
            <person name="Hansen M."/>
            <person name="Howarth C."/>
            <person name="Imamovic A."/>
            <person name="Ireland A."/>
            <person name="Larimer J."/>
            <person name="McCowan C."/>
            <person name="Murphy C."/>
            <person name="Pearson M."/>
            <person name="Poon T.W."/>
            <person name="Priest M."/>
            <person name="Roberts A."/>
            <person name="Saif S."/>
            <person name="Shea T."/>
            <person name="Sisk P."/>
            <person name="Sykes S."/>
            <person name="Wortman J."/>
            <person name="Nusbaum C."/>
            <person name="Birren B."/>
        </authorList>
    </citation>
    <scope>NUCLEOTIDE SEQUENCE [LARGE SCALE GENOMIC DNA]</scope>
    <source>
        <strain evidence="11 12">CBS 101466</strain>
    </source>
</reference>
<feature type="transmembrane region" description="Helical" evidence="8">
    <location>
        <begin position="581"/>
        <end position="602"/>
    </location>
</feature>
<keyword evidence="3 8" id="KW-0812">Transmembrane</keyword>
<evidence type="ECO:0000256" key="7">
    <source>
        <dbReference type="SAM" id="MobiDB-lite"/>
    </source>
</evidence>
<evidence type="ECO:0000259" key="10">
    <source>
        <dbReference type="SMART" id="SM01320"/>
    </source>
</evidence>
<dbReference type="GeneID" id="19976603"/>
<feature type="transmembrane region" description="Helical" evidence="8">
    <location>
        <begin position="423"/>
        <end position="443"/>
    </location>
</feature>
<feature type="region of interest" description="Disordered" evidence="7">
    <location>
        <begin position="704"/>
        <end position="771"/>
    </location>
</feature>
<keyword evidence="5 8" id="KW-1133">Transmembrane helix</keyword>
<keyword evidence="12" id="KW-1185">Reference proteome</keyword>
<evidence type="ECO:0000256" key="1">
    <source>
        <dbReference type="ARBA" id="ARBA00004141"/>
    </source>
</evidence>
<evidence type="ECO:0000313" key="12">
    <source>
        <dbReference type="Proteomes" id="UP000030752"/>
    </source>
</evidence>
<dbReference type="OrthoDB" id="5212126at2759"/>
<dbReference type="FunCoup" id="W2SBQ3">
    <property type="interactions" value="42"/>
</dbReference>
<feature type="transmembrane region" description="Helical" evidence="8">
    <location>
        <begin position="542"/>
        <end position="561"/>
    </location>
</feature>
<feature type="compositionally biased region" description="Polar residues" evidence="7">
    <location>
        <begin position="750"/>
        <end position="764"/>
    </location>
</feature>
<dbReference type="Proteomes" id="UP000030752">
    <property type="component" value="Unassembled WGS sequence"/>
</dbReference>
<dbReference type="PANTHER" id="PTHR31145">
    <property type="entry name" value="INTEGRAL MEMBRANE PROTEIN (AFU_ORTHOLOGUE AFUA_7G01610)"/>
    <property type="match status" value="1"/>
</dbReference>
<dbReference type="STRING" id="1220924.W2SBQ3"/>
<dbReference type="InterPro" id="IPR040241">
    <property type="entry name" value="TRP_Flc/Pkd2-like"/>
</dbReference>
<dbReference type="HOGENOM" id="CLU_010226_1_0_1"/>
<dbReference type="AlphaFoldDB" id="W2SBQ3"/>
<keyword evidence="6 8" id="KW-0472">Membrane</keyword>
<dbReference type="PANTHER" id="PTHR31145:SF2">
    <property type="entry name" value="FLAVIN CARRIER PROTEIN 2"/>
    <property type="match status" value="1"/>
</dbReference>
<dbReference type="eggNOG" id="ENOG502QSVZ">
    <property type="taxonomic scope" value="Eukaryota"/>
</dbReference>
<feature type="domain" description="ML-like" evidence="10">
    <location>
        <begin position="23"/>
        <end position="163"/>
    </location>
</feature>
<dbReference type="SMART" id="SM01320">
    <property type="entry name" value="TRP_N"/>
    <property type="match status" value="1"/>
</dbReference>
<feature type="transmembrane region" description="Helical" evidence="8">
    <location>
        <begin position="397"/>
        <end position="417"/>
    </location>
</feature>
<feature type="transmembrane region" description="Helical" evidence="8">
    <location>
        <begin position="512"/>
        <end position="535"/>
    </location>
</feature>
<evidence type="ECO:0000313" key="11">
    <source>
        <dbReference type="EMBL" id="ETN45433.1"/>
    </source>
</evidence>